<comment type="caution">
    <text evidence="3">The sequence shown here is derived from an EMBL/GenBank/DDBJ whole genome shotgun (WGS) entry which is preliminary data.</text>
</comment>
<sequence length="166" mass="18655">MDRVNPPAASAAATATTDATADQYRISSSTTTTTATTSSSSSKKKQTADDHQRALLLSERNTLEKLHTEITALAEQMNQLGQDVRTQQQSASGMKRHNYVIKLGWRLVKTLLRHLLVNILMTGFVFWILWHQQSPTAHAMIDFLTPHIRALVRSSLKKILFWKLTV</sequence>
<evidence type="ECO:0000256" key="1">
    <source>
        <dbReference type="SAM" id="MobiDB-lite"/>
    </source>
</evidence>
<keyword evidence="2" id="KW-0812">Transmembrane</keyword>
<dbReference type="AlphaFoldDB" id="A0A1X2IXC0"/>
<feature type="transmembrane region" description="Helical" evidence="2">
    <location>
        <begin position="111"/>
        <end position="130"/>
    </location>
</feature>
<evidence type="ECO:0000313" key="3">
    <source>
        <dbReference type="EMBL" id="ORZ23966.1"/>
    </source>
</evidence>
<accession>A0A1X2IXC0</accession>
<dbReference type="Proteomes" id="UP000193560">
    <property type="component" value="Unassembled WGS sequence"/>
</dbReference>
<proteinExistence type="predicted"/>
<dbReference type="EMBL" id="MCGE01000002">
    <property type="protein sequence ID" value="ORZ23966.1"/>
    <property type="molecule type" value="Genomic_DNA"/>
</dbReference>
<organism evidence="3 4">
    <name type="scientific">Absidia repens</name>
    <dbReference type="NCBI Taxonomy" id="90262"/>
    <lineage>
        <taxon>Eukaryota</taxon>
        <taxon>Fungi</taxon>
        <taxon>Fungi incertae sedis</taxon>
        <taxon>Mucoromycota</taxon>
        <taxon>Mucoromycotina</taxon>
        <taxon>Mucoromycetes</taxon>
        <taxon>Mucorales</taxon>
        <taxon>Cunninghamellaceae</taxon>
        <taxon>Absidia</taxon>
    </lineage>
</organism>
<keyword evidence="4" id="KW-1185">Reference proteome</keyword>
<evidence type="ECO:0000313" key="4">
    <source>
        <dbReference type="Proteomes" id="UP000193560"/>
    </source>
</evidence>
<feature type="region of interest" description="Disordered" evidence="1">
    <location>
        <begin position="1"/>
        <end position="51"/>
    </location>
</feature>
<dbReference type="OrthoDB" id="346910at2759"/>
<gene>
    <name evidence="3" type="ORF">BCR42DRAFT_316947</name>
</gene>
<dbReference type="STRING" id="90262.A0A1X2IXC0"/>
<name>A0A1X2IXC0_9FUNG</name>
<reference evidence="3 4" key="1">
    <citation type="submission" date="2016-07" db="EMBL/GenBank/DDBJ databases">
        <title>Pervasive Adenine N6-methylation of Active Genes in Fungi.</title>
        <authorList>
            <consortium name="DOE Joint Genome Institute"/>
            <person name="Mondo S.J."/>
            <person name="Dannebaum R.O."/>
            <person name="Kuo R.C."/>
            <person name="Labutti K."/>
            <person name="Haridas S."/>
            <person name="Kuo A."/>
            <person name="Salamov A."/>
            <person name="Ahrendt S.R."/>
            <person name="Lipzen A."/>
            <person name="Sullivan W."/>
            <person name="Andreopoulos W.B."/>
            <person name="Clum A."/>
            <person name="Lindquist E."/>
            <person name="Daum C."/>
            <person name="Ramamoorthy G.K."/>
            <person name="Gryganskyi A."/>
            <person name="Culley D."/>
            <person name="Magnuson J.K."/>
            <person name="James T.Y."/>
            <person name="O'Malley M.A."/>
            <person name="Stajich J.E."/>
            <person name="Spatafora J.W."/>
            <person name="Visel A."/>
            <person name="Grigoriev I.V."/>
        </authorList>
    </citation>
    <scope>NUCLEOTIDE SEQUENCE [LARGE SCALE GENOMIC DNA]</scope>
    <source>
        <strain evidence="3 4">NRRL 1336</strain>
    </source>
</reference>
<evidence type="ECO:0000256" key="2">
    <source>
        <dbReference type="SAM" id="Phobius"/>
    </source>
</evidence>
<feature type="compositionally biased region" description="Low complexity" evidence="1">
    <location>
        <begin position="8"/>
        <end position="41"/>
    </location>
</feature>
<protein>
    <submittedName>
        <fullName evidence="3">Uncharacterized protein</fullName>
    </submittedName>
</protein>
<keyword evidence="2" id="KW-0472">Membrane</keyword>
<keyword evidence="2" id="KW-1133">Transmembrane helix</keyword>